<evidence type="ECO:0000256" key="1">
    <source>
        <dbReference type="SAM" id="Phobius"/>
    </source>
</evidence>
<feature type="transmembrane region" description="Helical" evidence="1">
    <location>
        <begin position="57"/>
        <end position="82"/>
    </location>
</feature>
<dbReference type="EMBL" id="VSSQ01062683">
    <property type="protein sequence ID" value="MPN15826.1"/>
    <property type="molecule type" value="Genomic_DNA"/>
</dbReference>
<evidence type="ECO:0000313" key="2">
    <source>
        <dbReference type="EMBL" id="MPN15826.1"/>
    </source>
</evidence>
<reference evidence="2" key="1">
    <citation type="submission" date="2019-08" db="EMBL/GenBank/DDBJ databases">
        <authorList>
            <person name="Kucharzyk K."/>
            <person name="Murdoch R.W."/>
            <person name="Higgins S."/>
            <person name="Loffler F."/>
        </authorList>
    </citation>
    <scope>NUCLEOTIDE SEQUENCE</scope>
</reference>
<gene>
    <name evidence="2" type="ORF">SDC9_163162</name>
</gene>
<proteinExistence type="predicted"/>
<feature type="transmembrane region" description="Helical" evidence="1">
    <location>
        <begin position="94"/>
        <end position="113"/>
    </location>
</feature>
<sequence>MLYIKFALPFILWAWVLSSSYSRYIVPRVLSVYDLLEGLENKKSGKTRSLHVQGTSFLLRIVLFFTQMYVLTAWSAYSVLRAMRFAQLPETKGWIYYLSAFFICEGALGVVARKEEYRGFFSILHTIMAMGFYVIFAFNPYLMKNSYAWLMRVMGMNF</sequence>
<organism evidence="2">
    <name type="scientific">bioreactor metagenome</name>
    <dbReference type="NCBI Taxonomy" id="1076179"/>
    <lineage>
        <taxon>unclassified sequences</taxon>
        <taxon>metagenomes</taxon>
        <taxon>ecological metagenomes</taxon>
    </lineage>
</organism>
<accession>A0A645FQ63</accession>
<dbReference type="AlphaFoldDB" id="A0A645FQ63"/>
<keyword evidence="1" id="KW-0812">Transmembrane</keyword>
<protein>
    <submittedName>
        <fullName evidence="2">Uncharacterized protein</fullName>
    </submittedName>
</protein>
<keyword evidence="1" id="KW-0472">Membrane</keyword>
<feature type="transmembrane region" description="Helical" evidence="1">
    <location>
        <begin position="119"/>
        <end position="142"/>
    </location>
</feature>
<comment type="caution">
    <text evidence="2">The sequence shown here is derived from an EMBL/GenBank/DDBJ whole genome shotgun (WGS) entry which is preliminary data.</text>
</comment>
<keyword evidence="1" id="KW-1133">Transmembrane helix</keyword>
<name>A0A645FQ63_9ZZZZ</name>